<keyword evidence="4" id="KW-0663">Pyridoxal phosphate</keyword>
<evidence type="ECO:0000313" key="7">
    <source>
        <dbReference type="EMBL" id="AFS82739.1"/>
    </source>
</evidence>
<dbReference type="PANTHER" id="PTHR48078">
    <property type="entry name" value="THREONINE DEHYDRATASE, MITOCHONDRIAL-RELATED"/>
    <property type="match status" value="1"/>
</dbReference>
<dbReference type="Gene3D" id="3.40.50.1100">
    <property type="match status" value="2"/>
</dbReference>
<evidence type="ECO:0000256" key="3">
    <source>
        <dbReference type="ARBA" id="ARBA00012096"/>
    </source>
</evidence>
<sequence length="443" mass="47653">MFLTIIFDYLAIPDNLRIKFDQRCKFCIEEVKYSKSIASFPMDPSYDDILAANSLRGHEIRKTPLIHSPTFSEMTGSDIYLKAEFQQKTGSFKIRGAYFKIKSLSNEEKKHGVVAASAGNHAQGVAFASALEKIPCTIVMPKNASPAKVAATRGYGAKVILEGVNYDESSSKAKEIAKETGATMIHAFDDPQVIAAQGVIGLEILEDLKDVDEIYLPIGGGGLAAGALIAIKEKNPQIKVIGVQSKSFPAMYDSVKQGSITASGGERTIADGISVKVPGQLTFSIIKELIDEIVLVDDVEITKAMFLLMERMKFVVEPAGAASLAYLISKKPSIGKKVVAVLAGGNVDMYLLGQIVDKGLAAMGRLLKLSIMLPDRPGAFKEIVDEITLANANIVEVVHDRLSSAINAGSAGVTLSLETQGREQAQSLIDALKEKNIQFTLLT</sequence>
<dbReference type="InterPro" id="IPR036052">
    <property type="entry name" value="TrpB-like_PALP_sf"/>
</dbReference>
<dbReference type="GeneID" id="13696729"/>
<evidence type="ECO:0000259" key="6">
    <source>
        <dbReference type="PROSITE" id="PS51671"/>
    </source>
</evidence>
<dbReference type="GO" id="GO:0003941">
    <property type="term" value="F:L-serine ammonia-lyase activity"/>
    <property type="evidence" value="ECO:0007669"/>
    <property type="project" value="TreeGrafter"/>
</dbReference>
<evidence type="ECO:0000256" key="2">
    <source>
        <dbReference type="ARBA" id="ARBA00010869"/>
    </source>
</evidence>
<dbReference type="AlphaFoldDB" id="K0BB52"/>
<dbReference type="PANTHER" id="PTHR48078:SF6">
    <property type="entry name" value="L-THREONINE DEHYDRATASE CATABOLIC TDCB"/>
    <property type="match status" value="1"/>
</dbReference>
<comment type="cofactor">
    <cofactor evidence="1">
        <name>pyridoxal 5'-phosphate</name>
        <dbReference type="ChEBI" id="CHEBI:597326"/>
    </cofactor>
</comment>
<reference evidence="7 8" key="1">
    <citation type="journal article" date="2012" name="J. Bacteriol.">
        <title>Draft Genome Sequence of an Ammonia-Oxidizing Archaeon, "Candidatus Nitrosopumilus sediminis" AR2, from Svalbard in the Arctic Circle.</title>
        <authorList>
            <person name="Park S.J."/>
            <person name="Kim J.G."/>
            <person name="Jung M.Y."/>
            <person name="Kim S.J."/>
            <person name="Cha I.T."/>
            <person name="Ghai R."/>
            <person name="Martin-Cuadrado A.B."/>
            <person name="Rodriguez-Valera F."/>
            <person name="Rhee S.K."/>
        </authorList>
    </citation>
    <scope>NUCLEOTIDE SEQUENCE [LARGE SCALE GENOMIC DNA]</scope>
    <source>
        <strain evidence="7 8">AR2</strain>
    </source>
</reference>
<dbReference type="PATRIC" id="fig|1229909.8.peg.1017"/>
<dbReference type="EMBL" id="CP003843">
    <property type="protein sequence ID" value="AFS82739.1"/>
    <property type="molecule type" value="Genomic_DNA"/>
</dbReference>
<dbReference type="Proteomes" id="UP000006100">
    <property type="component" value="Chromosome"/>
</dbReference>
<keyword evidence="5" id="KW-0456">Lyase</keyword>
<keyword evidence="8" id="KW-1185">Reference proteome</keyword>
<dbReference type="InterPro" id="IPR000634">
    <property type="entry name" value="Ser/Thr_deHydtase_PyrdxlP-BS"/>
</dbReference>
<dbReference type="KEGG" id="nir:NSED_04675"/>
<dbReference type="HOGENOM" id="CLU_021152_4_1_2"/>
<dbReference type="PROSITE" id="PS00165">
    <property type="entry name" value="DEHYDRATASE_SER_THR"/>
    <property type="match status" value="1"/>
</dbReference>
<evidence type="ECO:0000256" key="5">
    <source>
        <dbReference type="ARBA" id="ARBA00023239"/>
    </source>
</evidence>
<dbReference type="InterPro" id="IPR001926">
    <property type="entry name" value="TrpB-like_PALP"/>
</dbReference>
<dbReference type="GO" id="GO:0009097">
    <property type="term" value="P:isoleucine biosynthetic process"/>
    <property type="evidence" value="ECO:0007669"/>
    <property type="project" value="TreeGrafter"/>
</dbReference>
<dbReference type="InterPro" id="IPR044561">
    <property type="entry name" value="ACT_ThrD-II-like"/>
</dbReference>
<dbReference type="eggNOG" id="arCOG01431">
    <property type="taxonomic scope" value="Archaea"/>
</dbReference>
<dbReference type="InterPro" id="IPR005789">
    <property type="entry name" value="Thr_deHydtase_catblc"/>
</dbReference>
<comment type="similarity">
    <text evidence="2">Belongs to the serine/threonine dehydratase family.</text>
</comment>
<feature type="domain" description="ACT" evidence="6">
    <location>
        <begin position="368"/>
        <end position="443"/>
    </location>
</feature>
<dbReference type="RefSeq" id="WP_014965110.1">
    <property type="nucleotide sequence ID" value="NC_018656.1"/>
</dbReference>
<dbReference type="InterPro" id="IPR050147">
    <property type="entry name" value="Ser/Thr_Dehydratase"/>
</dbReference>
<evidence type="ECO:0000256" key="4">
    <source>
        <dbReference type="ARBA" id="ARBA00022898"/>
    </source>
</evidence>
<accession>K0BB52</accession>
<organism evidence="7 8">
    <name type="scientific">Candidatus Nitrosopumilus sediminis</name>
    <dbReference type="NCBI Taxonomy" id="1229909"/>
    <lineage>
        <taxon>Archaea</taxon>
        <taxon>Nitrososphaerota</taxon>
        <taxon>Nitrososphaeria</taxon>
        <taxon>Nitrosopumilales</taxon>
        <taxon>Nitrosopumilaceae</taxon>
        <taxon>Nitrosopumilus</taxon>
    </lineage>
</organism>
<proteinExistence type="inferred from homology"/>
<dbReference type="GO" id="GO:0004794">
    <property type="term" value="F:threonine deaminase activity"/>
    <property type="evidence" value="ECO:0007669"/>
    <property type="project" value="UniProtKB-EC"/>
</dbReference>
<evidence type="ECO:0000256" key="1">
    <source>
        <dbReference type="ARBA" id="ARBA00001933"/>
    </source>
</evidence>
<dbReference type="GO" id="GO:0006565">
    <property type="term" value="P:L-serine catabolic process"/>
    <property type="evidence" value="ECO:0007669"/>
    <property type="project" value="TreeGrafter"/>
</dbReference>
<dbReference type="EC" id="4.3.1.19" evidence="3"/>
<dbReference type="InterPro" id="IPR002912">
    <property type="entry name" value="ACT_dom"/>
</dbReference>
<protein>
    <recommendedName>
        <fullName evidence="3">threonine ammonia-lyase</fullName>
        <ecNumber evidence="3">4.3.1.19</ecNumber>
    </recommendedName>
</protein>
<dbReference type="PROSITE" id="PS51671">
    <property type="entry name" value="ACT"/>
    <property type="match status" value="1"/>
</dbReference>
<dbReference type="CDD" id="cd01562">
    <property type="entry name" value="Thr-dehyd"/>
    <property type="match status" value="1"/>
</dbReference>
<dbReference type="SUPFAM" id="SSF53686">
    <property type="entry name" value="Tryptophan synthase beta subunit-like PLP-dependent enzymes"/>
    <property type="match status" value="1"/>
</dbReference>
<dbReference type="GO" id="GO:0030170">
    <property type="term" value="F:pyridoxal phosphate binding"/>
    <property type="evidence" value="ECO:0007669"/>
    <property type="project" value="InterPro"/>
</dbReference>
<name>K0BB52_9ARCH</name>
<gene>
    <name evidence="7" type="ORF">NSED_04675</name>
</gene>
<dbReference type="STRING" id="1229909.NSED_04675"/>
<evidence type="ECO:0000313" key="8">
    <source>
        <dbReference type="Proteomes" id="UP000006100"/>
    </source>
</evidence>
<dbReference type="FunFam" id="3.40.50.1100:FF:000007">
    <property type="entry name" value="L-threonine dehydratase catabolic TdcB"/>
    <property type="match status" value="1"/>
</dbReference>
<dbReference type="Pfam" id="PF00291">
    <property type="entry name" value="PALP"/>
    <property type="match status" value="1"/>
</dbReference>
<dbReference type="NCBIfam" id="TIGR01127">
    <property type="entry name" value="ilvA_1Cterm"/>
    <property type="match status" value="1"/>
</dbReference>
<dbReference type="GO" id="GO:0006567">
    <property type="term" value="P:L-threonine catabolic process"/>
    <property type="evidence" value="ECO:0007669"/>
    <property type="project" value="InterPro"/>
</dbReference>
<dbReference type="CDD" id="cd04886">
    <property type="entry name" value="ACT_ThrD-II-like"/>
    <property type="match status" value="1"/>
</dbReference>